<reference evidence="1" key="1">
    <citation type="journal article" date="2021" name="Proc. Natl. Acad. Sci. U.S.A.">
        <title>A Catalog of Tens of Thousands of Viruses from Human Metagenomes Reveals Hidden Associations with Chronic Diseases.</title>
        <authorList>
            <person name="Tisza M.J."/>
            <person name="Buck C.B."/>
        </authorList>
    </citation>
    <scope>NUCLEOTIDE SEQUENCE</scope>
    <source>
        <strain evidence="1">Ct8Lf7</strain>
    </source>
</reference>
<sequence length="51" mass="6293">MHSSYGGDVLINQKGFWFYCGKLMSDSVQYFNYYKRKMIVKLRIMYRRKKI</sequence>
<dbReference type="EMBL" id="BK032511">
    <property type="protein sequence ID" value="DAF44521.1"/>
    <property type="molecule type" value="Genomic_DNA"/>
</dbReference>
<organism evidence="1">
    <name type="scientific">Podoviridae sp. ct8Lf7</name>
    <dbReference type="NCBI Taxonomy" id="2827723"/>
    <lineage>
        <taxon>Viruses</taxon>
        <taxon>Duplodnaviria</taxon>
        <taxon>Heunggongvirae</taxon>
        <taxon>Uroviricota</taxon>
        <taxon>Caudoviricetes</taxon>
    </lineage>
</organism>
<name>A0A8S5S0T0_9CAUD</name>
<accession>A0A8S5S0T0</accession>
<evidence type="ECO:0000313" key="1">
    <source>
        <dbReference type="EMBL" id="DAF44521.1"/>
    </source>
</evidence>
<protein>
    <submittedName>
        <fullName evidence="1">Uncharacterized protein</fullName>
    </submittedName>
</protein>
<proteinExistence type="predicted"/>